<keyword evidence="1 2" id="KW-0728">SH3 domain</keyword>
<dbReference type="PROSITE" id="PS50002">
    <property type="entry name" value="SH3"/>
    <property type="match status" value="1"/>
</dbReference>
<dbReference type="Pfam" id="PF00018">
    <property type="entry name" value="SH3_1"/>
    <property type="match status" value="1"/>
</dbReference>
<dbReference type="Gene3D" id="2.30.30.40">
    <property type="entry name" value="SH3 Domains"/>
    <property type="match status" value="1"/>
</dbReference>
<gene>
    <name evidence="4" type="ORF">BGZ96_007975</name>
</gene>
<dbReference type="SMART" id="SM00326">
    <property type="entry name" value="SH3"/>
    <property type="match status" value="1"/>
</dbReference>
<evidence type="ECO:0000313" key="4">
    <source>
        <dbReference type="EMBL" id="KAG0288225.1"/>
    </source>
</evidence>
<dbReference type="EMBL" id="JAAAIM010000426">
    <property type="protein sequence ID" value="KAG0288225.1"/>
    <property type="molecule type" value="Genomic_DNA"/>
</dbReference>
<sequence>MLLKGNLVVTRARDAALRNIEPKCIKHQPGSVLDIIGGEELAPSSGNRSTLKTEGAQGNTVSLQQLTNKNIEQCNTQDSYQSYTPEIRTLKVIARAQALFDFPGEDQGDLPFKKDNIINIIEYLNDDWWRGTLGDQLGILPTAYVLKLNPVANGAYPSIKVSITSLHSPIKK</sequence>
<organism evidence="4 5">
    <name type="scientific">Linnemannia gamsii</name>
    <dbReference type="NCBI Taxonomy" id="64522"/>
    <lineage>
        <taxon>Eukaryota</taxon>
        <taxon>Fungi</taxon>
        <taxon>Fungi incertae sedis</taxon>
        <taxon>Mucoromycota</taxon>
        <taxon>Mortierellomycotina</taxon>
        <taxon>Mortierellomycetes</taxon>
        <taxon>Mortierellales</taxon>
        <taxon>Mortierellaceae</taxon>
        <taxon>Linnemannia</taxon>
    </lineage>
</organism>
<dbReference type="InterPro" id="IPR036028">
    <property type="entry name" value="SH3-like_dom_sf"/>
</dbReference>
<dbReference type="SUPFAM" id="SSF50044">
    <property type="entry name" value="SH3-domain"/>
    <property type="match status" value="1"/>
</dbReference>
<dbReference type="PANTHER" id="PTHR45929:SF7">
    <property type="entry name" value="LAS SEVENTEEN-BINDING PROTEIN 1"/>
    <property type="match status" value="1"/>
</dbReference>
<dbReference type="Proteomes" id="UP001194696">
    <property type="component" value="Unassembled WGS sequence"/>
</dbReference>
<comment type="caution">
    <text evidence="4">The sequence shown here is derived from an EMBL/GenBank/DDBJ whole genome shotgun (WGS) entry which is preliminary data.</text>
</comment>
<proteinExistence type="predicted"/>
<keyword evidence="5" id="KW-1185">Reference proteome</keyword>
<dbReference type="PRINTS" id="PR00452">
    <property type="entry name" value="SH3DOMAIN"/>
</dbReference>
<name>A0ABQ7JZ95_9FUNG</name>
<dbReference type="InterPro" id="IPR001452">
    <property type="entry name" value="SH3_domain"/>
</dbReference>
<evidence type="ECO:0000313" key="5">
    <source>
        <dbReference type="Proteomes" id="UP001194696"/>
    </source>
</evidence>
<reference evidence="4 5" key="1">
    <citation type="journal article" date="2020" name="Fungal Divers.">
        <title>Resolving the Mortierellaceae phylogeny through synthesis of multi-gene phylogenetics and phylogenomics.</title>
        <authorList>
            <person name="Vandepol N."/>
            <person name="Liber J."/>
            <person name="Desiro A."/>
            <person name="Na H."/>
            <person name="Kennedy M."/>
            <person name="Barry K."/>
            <person name="Grigoriev I.V."/>
            <person name="Miller A.N."/>
            <person name="O'Donnell K."/>
            <person name="Stajich J.E."/>
            <person name="Bonito G."/>
        </authorList>
    </citation>
    <scope>NUCLEOTIDE SEQUENCE [LARGE SCALE GENOMIC DNA]</scope>
    <source>
        <strain evidence="4 5">AD045</strain>
    </source>
</reference>
<protein>
    <recommendedName>
        <fullName evidence="3">SH3 domain-containing protein</fullName>
    </recommendedName>
</protein>
<evidence type="ECO:0000259" key="3">
    <source>
        <dbReference type="PROSITE" id="PS50002"/>
    </source>
</evidence>
<accession>A0ABQ7JZ95</accession>
<dbReference type="PANTHER" id="PTHR45929">
    <property type="entry name" value="JAK PATHWAY SIGNAL TRANSDUCTION ADAPTOR MOLECULE"/>
    <property type="match status" value="1"/>
</dbReference>
<feature type="domain" description="SH3" evidence="3">
    <location>
        <begin position="91"/>
        <end position="150"/>
    </location>
</feature>
<evidence type="ECO:0000256" key="2">
    <source>
        <dbReference type="PROSITE-ProRule" id="PRU00192"/>
    </source>
</evidence>
<dbReference type="InterPro" id="IPR050670">
    <property type="entry name" value="STAM"/>
</dbReference>
<evidence type="ECO:0000256" key="1">
    <source>
        <dbReference type="ARBA" id="ARBA00022443"/>
    </source>
</evidence>